<dbReference type="InParanoid" id="E4WWC6"/>
<dbReference type="Proteomes" id="UP000001307">
    <property type="component" value="Unassembled WGS sequence"/>
</dbReference>
<proteinExistence type="predicted"/>
<feature type="compositionally biased region" description="Low complexity" evidence="1">
    <location>
        <begin position="92"/>
        <end position="107"/>
    </location>
</feature>
<feature type="region of interest" description="Disordered" evidence="1">
    <location>
        <begin position="1"/>
        <end position="27"/>
    </location>
</feature>
<dbReference type="AlphaFoldDB" id="E4WWC6"/>
<evidence type="ECO:0000256" key="1">
    <source>
        <dbReference type="SAM" id="MobiDB-lite"/>
    </source>
</evidence>
<protein>
    <submittedName>
        <fullName evidence="2">Uncharacterized protein</fullName>
    </submittedName>
</protein>
<keyword evidence="3" id="KW-1185">Reference proteome</keyword>
<feature type="compositionally biased region" description="Basic and acidic residues" evidence="1">
    <location>
        <begin position="70"/>
        <end position="79"/>
    </location>
</feature>
<reference evidence="2" key="1">
    <citation type="journal article" date="2010" name="Science">
        <title>Plasticity of animal genome architecture unmasked by rapid evolution of a pelagic tunicate.</title>
        <authorList>
            <person name="Denoeud F."/>
            <person name="Henriet S."/>
            <person name="Mungpakdee S."/>
            <person name="Aury J.M."/>
            <person name="Da Silva C."/>
            <person name="Brinkmann H."/>
            <person name="Mikhaleva J."/>
            <person name="Olsen L.C."/>
            <person name="Jubin C."/>
            <person name="Canestro C."/>
            <person name="Bouquet J.M."/>
            <person name="Danks G."/>
            <person name="Poulain J."/>
            <person name="Campsteijn C."/>
            <person name="Adamski M."/>
            <person name="Cross I."/>
            <person name="Yadetie F."/>
            <person name="Muffato M."/>
            <person name="Louis A."/>
            <person name="Butcher S."/>
            <person name="Tsagkogeorga G."/>
            <person name="Konrad A."/>
            <person name="Singh S."/>
            <person name="Jensen M.F."/>
            <person name="Cong E.H."/>
            <person name="Eikeseth-Otteraa H."/>
            <person name="Noel B."/>
            <person name="Anthouard V."/>
            <person name="Porcel B.M."/>
            <person name="Kachouri-Lafond R."/>
            <person name="Nishino A."/>
            <person name="Ugolini M."/>
            <person name="Chourrout P."/>
            <person name="Nishida H."/>
            <person name="Aasland R."/>
            <person name="Huzurbazar S."/>
            <person name="Westhof E."/>
            <person name="Delsuc F."/>
            <person name="Lehrach H."/>
            <person name="Reinhardt R."/>
            <person name="Weissenbach J."/>
            <person name="Roy S.W."/>
            <person name="Artiguenave F."/>
            <person name="Postlethwait J.H."/>
            <person name="Manak J.R."/>
            <person name="Thompson E.M."/>
            <person name="Jaillon O."/>
            <person name="Du Pasquier L."/>
            <person name="Boudinot P."/>
            <person name="Liberles D.A."/>
            <person name="Volff J.N."/>
            <person name="Philippe H."/>
            <person name="Lenhard B."/>
            <person name="Roest Crollius H."/>
            <person name="Wincker P."/>
            <person name="Chourrout D."/>
        </authorList>
    </citation>
    <scope>NUCLEOTIDE SEQUENCE [LARGE SCALE GENOMIC DNA]</scope>
</reference>
<organism evidence="2">
    <name type="scientific">Oikopleura dioica</name>
    <name type="common">Tunicate</name>
    <dbReference type="NCBI Taxonomy" id="34765"/>
    <lineage>
        <taxon>Eukaryota</taxon>
        <taxon>Metazoa</taxon>
        <taxon>Chordata</taxon>
        <taxon>Tunicata</taxon>
        <taxon>Appendicularia</taxon>
        <taxon>Copelata</taxon>
        <taxon>Oikopleuridae</taxon>
        <taxon>Oikopleura</taxon>
    </lineage>
</organism>
<sequence>MPNVGTGQPDLLEQMTREQENAMEEMDEDLRERSAKLAKTRYEQSNEIPKKWAKKQLEIIRGFEVPETEPTRWDGRIDASTDTFDPFADNEAPQQAPQTNTQVPNNNTEDLAYFKKILEYRRENFPFDESKAPTFVRDALTKLDKYNISLRHQHAFQSGEMNEPPSTSSSMNSFVFQNKNQSKLK</sequence>
<accession>E4WWC6</accession>
<evidence type="ECO:0000313" key="3">
    <source>
        <dbReference type="Proteomes" id="UP000001307"/>
    </source>
</evidence>
<feature type="region of interest" description="Disordered" evidence="1">
    <location>
        <begin position="70"/>
        <end position="107"/>
    </location>
</feature>
<feature type="region of interest" description="Disordered" evidence="1">
    <location>
        <begin position="155"/>
        <end position="185"/>
    </location>
</feature>
<dbReference type="EMBL" id="FN653017">
    <property type="protein sequence ID" value="CBY21430.1"/>
    <property type="molecule type" value="Genomic_DNA"/>
</dbReference>
<gene>
    <name evidence="2" type="ORF">GSOID_T00009197001</name>
</gene>
<dbReference type="OrthoDB" id="10438974at2759"/>
<name>E4WWC6_OIKDI</name>
<evidence type="ECO:0000313" key="2">
    <source>
        <dbReference type="EMBL" id="CBY21430.1"/>
    </source>
</evidence>